<dbReference type="InterPro" id="IPR041086">
    <property type="entry name" value="YBD"/>
</dbReference>
<dbReference type="Gene3D" id="2.70.50.80">
    <property type="match status" value="1"/>
</dbReference>
<organism evidence="2 3">
    <name type="scientific">Batrachochytrium dendrobatidis (strain JAM81 / FGSC 10211)</name>
    <name type="common">Frog chytrid fungus</name>
    <dbReference type="NCBI Taxonomy" id="684364"/>
    <lineage>
        <taxon>Eukaryota</taxon>
        <taxon>Fungi</taxon>
        <taxon>Fungi incertae sedis</taxon>
        <taxon>Chytridiomycota</taxon>
        <taxon>Chytridiomycota incertae sedis</taxon>
        <taxon>Chytridiomycetes</taxon>
        <taxon>Rhizophydiales</taxon>
        <taxon>Rhizophydiales incertae sedis</taxon>
        <taxon>Batrachochytrium</taxon>
    </lineage>
</organism>
<dbReference type="AlphaFoldDB" id="F4NRD1"/>
<evidence type="ECO:0000313" key="3">
    <source>
        <dbReference type="Proteomes" id="UP000007241"/>
    </source>
</evidence>
<protein>
    <recommendedName>
        <fullName evidence="1">YAP binding domain-containing protein</fullName>
    </recommendedName>
</protein>
<dbReference type="EMBL" id="GL882879">
    <property type="protein sequence ID" value="EGF83731.1"/>
    <property type="molecule type" value="Genomic_DNA"/>
</dbReference>
<dbReference type="InParanoid" id="F4NRD1"/>
<reference evidence="2 3" key="1">
    <citation type="submission" date="2009-12" db="EMBL/GenBank/DDBJ databases">
        <title>The draft genome of Batrachochytrium dendrobatidis.</title>
        <authorList>
            <consortium name="US DOE Joint Genome Institute (JGI-PGF)"/>
            <person name="Kuo A."/>
            <person name="Salamov A."/>
            <person name="Schmutz J."/>
            <person name="Lucas S."/>
            <person name="Pitluck S."/>
            <person name="Rosenblum E."/>
            <person name="Stajich J."/>
            <person name="Eisen M."/>
            <person name="Grigoriev I.V."/>
        </authorList>
    </citation>
    <scope>NUCLEOTIDE SEQUENCE [LARGE SCALE GENOMIC DNA]</scope>
    <source>
        <strain evidence="3">JAM81 / FGSC 10211</strain>
    </source>
</reference>
<evidence type="ECO:0000259" key="1">
    <source>
        <dbReference type="Pfam" id="PF17725"/>
    </source>
</evidence>
<dbReference type="HOGENOM" id="CLU_581354_0_0_1"/>
<name>F4NRD1_BATDJ</name>
<feature type="domain" description="YAP binding" evidence="1">
    <location>
        <begin position="267"/>
        <end position="467"/>
    </location>
</feature>
<dbReference type="Proteomes" id="UP000007241">
    <property type="component" value="Unassembled WGS sequence"/>
</dbReference>
<gene>
    <name evidence="2" type="ORF">BATDEDRAFT_85636</name>
</gene>
<sequence>MCVKNPLTKQTKNGSCGHEHFQLLLHLALCNIRSCVLNYQFTEIWAPLDSQTPMSSSALNSTVSFNEAYTASVPSLATNIPMATMYCPESLASTYPLPRKNPVINKLTIKIPKAKLQSDQMVTNLDDQHLQLLSGSTIASDDTYMPFDTDIEMQSIHATPTLPNPMTMPLISPTSTDSIQTPTGMMPSVFSFSPSSLLTTQRSRKELLSRLQRRYRVLDLYRGSIIANGEISMSLDSPSGSILSAGAFPAAAMKINLARIERFDPVLNLKYFYLYLDYAVHDPEEETPRHQLAQFAGISEHETIKELNISLIPCIRFPILQTLFARSNHSVEFYLLRVDLDMFLLHHGEFKNILIFESKRTMQIECTTSVYSFGKRILETIQPQTPELSPVSTWLYQFDYVKEFFTAFLNGFQFLEGEEEARMAIENLSIMQTFEEVDVDTTHRSLISCISYEFQCGGSGNVEMFRLQGE</sequence>
<dbReference type="STRING" id="684364.F4NRD1"/>
<dbReference type="GeneID" id="18242140"/>
<proteinExistence type="predicted"/>
<dbReference type="Pfam" id="PF17725">
    <property type="entry name" value="YBD"/>
    <property type="match status" value="1"/>
</dbReference>
<evidence type="ECO:0000313" key="2">
    <source>
        <dbReference type="EMBL" id="EGF83731.1"/>
    </source>
</evidence>
<dbReference type="RefSeq" id="XP_006676207.1">
    <property type="nucleotide sequence ID" value="XM_006676144.1"/>
</dbReference>
<accession>F4NRD1</accession>
<dbReference type="OrthoDB" id="10006572at2759"/>
<keyword evidence="3" id="KW-1185">Reference proteome</keyword>